<dbReference type="AlphaFoldDB" id="G4M3K5"/>
<evidence type="ECO:0000256" key="6">
    <source>
        <dbReference type="PIRSR" id="PIRSR000097-3"/>
    </source>
</evidence>
<accession>G4M3K5</accession>
<evidence type="ECO:0000256" key="4">
    <source>
        <dbReference type="PIRSR" id="PIRSR000097-1"/>
    </source>
</evidence>
<dbReference type="PRINTS" id="PR00069">
    <property type="entry name" value="ALDKETRDTASE"/>
</dbReference>
<evidence type="ECO:0000313" key="9">
    <source>
        <dbReference type="Proteomes" id="UP000003511"/>
    </source>
</evidence>
<dbReference type="HOGENOM" id="CLU_023205_0_1_4"/>
<comment type="caution">
    <text evidence="8">The sequence shown here is derived from an EMBL/GenBank/DDBJ whole genome shotgun (WGS) entry which is preliminary data.</text>
</comment>
<dbReference type="PANTHER" id="PTHR43827:SF3">
    <property type="entry name" value="NADP-DEPENDENT OXIDOREDUCTASE DOMAIN-CONTAINING PROTEIN"/>
    <property type="match status" value="1"/>
</dbReference>
<comment type="similarity">
    <text evidence="1">Belongs to the aldo/keto reductase family.</text>
</comment>
<reference evidence="8 9" key="1">
    <citation type="submission" date="2011-09" db="EMBL/GenBank/DDBJ databases">
        <authorList>
            <person name="Carlier A."/>
        </authorList>
    </citation>
    <scope>NUCLEOTIDE SEQUENCE [LARGE SCALE GENOMIC DNA]</scope>
    <source>
        <strain evidence="8 9">UZHbot1</strain>
    </source>
</reference>
<organism evidence="8 9">
    <name type="scientific">Candidatus Paraburkholderia kirkii UZHbot1</name>
    <dbReference type="NCBI Taxonomy" id="1055526"/>
    <lineage>
        <taxon>Bacteria</taxon>
        <taxon>Pseudomonadati</taxon>
        <taxon>Pseudomonadota</taxon>
        <taxon>Betaproteobacteria</taxon>
        <taxon>Burkholderiales</taxon>
        <taxon>Burkholderiaceae</taxon>
        <taxon>Paraburkholderia</taxon>
    </lineage>
</organism>
<dbReference type="InterPro" id="IPR020471">
    <property type="entry name" value="AKR"/>
</dbReference>
<dbReference type="GO" id="GO:0051596">
    <property type="term" value="P:methylglyoxal catabolic process"/>
    <property type="evidence" value="ECO:0007669"/>
    <property type="project" value="TreeGrafter"/>
</dbReference>
<dbReference type="STRING" id="1055526.BKIR_c11_4485"/>
<feature type="binding site" evidence="5">
    <location>
        <position position="110"/>
    </location>
    <ligand>
        <name>substrate</name>
    </ligand>
</feature>
<dbReference type="InterPro" id="IPR023210">
    <property type="entry name" value="NADP_OxRdtase_dom"/>
</dbReference>
<dbReference type="PANTHER" id="PTHR43827">
    <property type="entry name" value="2,5-DIKETO-D-GLUCONIC ACID REDUCTASE"/>
    <property type="match status" value="1"/>
</dbReference>
<evidence type="ECO:0000259" key="7">
    <source>
        <dbReference type="Pfam" id="PF00248"/>
    </source>
</evidence>
<dbReference type="SUPFAM" id="SSF51430">
    <property type="entry name" value="NAD(P)-linked oxidoreductase"/>
    <property type="match status" value="1"/>
</dbReference>
<feature type="domain" description="NADP-dependent oxidoreductase" evidence="7">
    <location>
        <begin position="21"/>
        <end position="265"/>
    </location>
</feature>
<gene>
    <name evidence="8" type="ORF">BKIR_c11_4485</name>
</gene>
<dbReference type="InterPro" id="IPR036812">
    <property type="entry name" value="NAD(P)_OxRdtase_dom_sf"/>
</dbReference>
<dbReference type="PIRSF" id="PIRSF000097">
    <property type="entry name" value="AKR"/>
    <property type="match status" value="1"/>
</dbReference>
<protein>
    <submittedName>
        <fullName evidence="8">Aldo/keto reductase</fullName>
    </submittedName>
</protein>
<feature type="active site" description="Proton donor" evidence="4">
    <location>
        <position position="52"/>
    </location>
</feature>
<proteinExistence type="inferred from homology"/>
<evidence type="ECO:0000256" key="3">
    <source>
        <dbReference type="ARBA" id="ARBA00023002"/>
    </source>
</evidence>
<dbReference type="Proteomes" id="UP000003511">
    <property type="component" value="Unassembled WGS sequence"/>
</dbReference>
<keyword evidence="2" id="KW-0521">NADP</keyword>
<reference evidence="8 9" key="2">
    <citation type="submission" date="2011-10" db="EMBL/GenBank/DDBJ databases">
        <title>Draft genome sequence of Candidatus Burkholderia kirkii.</title>
        <authorList>
            <person name="Carlier A.L."/>
            <person name="Eberl L."/>
        </authorList>
    </citation>
    <scope>NUCLEOTIDE SEQUENCE [LARGE SCALE GENOMIC DNA]</scope>
    <source>
        <strain evidence="8 9">UZHbot1</strain>
    </source>
</reference>
<evidence type="ECO:0000256" key="5">
    <source>
        <dbReference type="PIRSR" id="PIRSR000097-2"/>
    </source>
</evidence>
<dbReference type="GO" id="GO:1990002">
    <property type="term" value="F:methylglyoxal reductase (NADPH) (acetol producing) activity"/>
    <property type="evidence" value="ECO:0007669"/>
    <property type="project" value="TreeGrafter"/>
</dbReference>
<keyword evidence="9" id="KW-1185">Reference proteome</keyword>
<evidence type="ECO:0000256" key="1">
    <source>
        <dbReference type="ARBA" id="ARBA00007905"/>
    </source>
</evidence>
<dbReference type="PROSITE" id="PS00798">
    <property type="entry name" value="ALDOKETO_REDUCTASE_1"/>
    <property type="match status" value="1"/>
</dbReference>
<dbReference type="EMBL" id="CAFE01000014">
    <property type="protein sequence ID" value="CCD35732.1"/>
    <property type="molecule type" value="Genomic_DNA"/>
</dbReference>
<feature type="site" description="Lowers pKa of active site Tyr" evidence="6">
    <location>
        <position position="77"/>
    </location>
</feature>
<evidence type="ECO:0000313" key="8">
    <source>
        <dbReference type="EMBL" id="CCD35732.1"/>
    </source>
</evidence>
<dbReference type="Pfam" id="PF00248">
    <property type="entry name" value="Aldo_ket_red"/>
    <property type="match status" value="1"/>
</dbReference>
<dbReference type="Gene3D" id="3.20.20.100">
    <property type="entry name" value="NADP-dependent oxidoreductase domain"/>
    <property type="match status" value="1"/>
</dbReference>
<dbReference type="InterPro" id="IPR018170">
    <property type="entry name" value="Aldo/ket_reductase_CS"/>
</dbReference>
<dbReference type="BioCyc" id="CBUR1055526:G10QW-530-MONOMER"/>
<name>G4M3K5_9BURK</name>
<evidence type="ECO:0000256" key="2">
    <source>
        <dbReference type="ARBA" id="ARBA00022857"/>
    </source>
</evidence>
<sequence length="278" mass="30317">MKRRHNQPGDEMIETIPSFGLGTFRVDAAKTTNAVKSALEIGYRHIDTAQFYNNETAVGQGVRDSGVPREDIWVTTKVWWDRLSHDALVASLKDSHAKLGIGTIDLALVHWPSPDGAVPITETLAAMQEAQKLGLIRHYGVSNFTAPLLEEAVDAPGGKVIVTNQFEVSPFLANRKLVEATQRLGVKVTAYMPLGEGCAHTDPTLQAIAAKHGATPAQVTFAWLLSRDIVVLSASTNAEHQRSNWNAQKLKLDADDIAQIDALDEGKRNANPPFAPKW</sequence>
<keyword evidence="3" id="KW-0560">Oxidoreductase</keyword>